<keyword evidence="2" id="KW-0548">Nucleotidyltransferase</keyword>
<keyword evidence="2" id="KW-0695">RNA-directed DNA polymerase</keyword>
<accession>A0AAV4MAK2</accession>
<feature type="compositionally biased region" description="Polar residues" evidence="1">
    <location>
        <begin position="1"/>
        <end position="14"/>
    </location>
</feature>
<feature type="region of interest" description="Disordered" evidence="1">
    <location>
        <begin position="1"/>
        <end position="31"/>
    </location>
</feature>
<organism evidence="2 3">
    <name type="scientific">Caerostris extrusa</name>
    <name type="common">Bark spider</name>
    <name type="synonym">Caerostris bankana</name>
    <dbReference type="NCBI Taxonomy" id="172846"/>
    <lineage>
        <taxon>Eukaryota</taxon>
        <taxon>Metazoa</taxon>
        <taxon>Ecdysozoa</taxon>
        <taxon>Arthropoda</taxon>
        <taxon>Chelicerata</taxon>
        <taxon>Arachnida</taxon>
        <taxon>Araneae</taxon>
        <taxon>Araneomorphae</taxon>
        <taxon>Entelegynae</taxon>
        <taxon>Araneoidea</taxon>
        <taxon>Araneidae</taxon>
        <taxon>Caerostris</taxon>
    </lineage>
</organism>
<evidence type="ECO:0000256" key="1">
    <source>
        <dbReference type="SAM" id="MobiDB-lite"/>
    </source>
</evidence>
<reference evidence="2 3" key="1">
    <citation type="submission" date="2021-06" db="EMBL/GenBank/DDBJ databases">
        <title>Caerostris extrusa draft genome.</title>
        <authorList>
            <person name="Kono N."/>
            <person name="Arakawa K."/>
        </authorList>
    </citation>
    <scope>NUCLEOTIDE SEQUENCE [LARGE SCALE GENOMIC DNA]</scope>
</reference>
<dbReference type="EMBL" id="BPLR01002035">
    <property type="protein sequence ID" value="GIX69280.1"/>
    <property type="molecule type" value="Genomic_DNA"/>
</dbReference>
<sequence>MQELTTAISESSLNKYPGPDGVHGTNDQEQFGFREGHSTTDQVLYFCQRVRDAHNRSPQITLWQPSLIFLKPSTWSGYSALRRSSPKGVKWVFFADDVVMWDSGTDLQKLEDNLNSTLEDLWKFAENHKLSFNPTKSTTHPGICNFCCASNTNLQKLDRVQLSAARVITGLRNTCPNDRVLYEADLQPLSLRRCLFGEILWQTM</sequence>
<name>A0AAV4MAK2_CAEEX</name>
<evidence type="ECO:0000313" key="2">
    <source>
        <dbReference type="EMBL" id="GIX69280.1"/>
    </source>
</evidence>
<evidence type="ECO:0000313" key="3">
    <source>
        <dbReference type="Proteomes" id="UP001054945"/>
    </source>
</evidence>
<proteinExistence type="predicted"/>
<gene>
    <name evidence="2" type="primary">AVEN_148983_1</name>
    <name evidence="2" type="ORF">CEXT_201251</name>
</gene>
<comment type="caution">
    <text evidence="2">The sequence shown here is derived from an EMBL/GenBank/DDBJ whole genome shotgun (WGS) entry which is preliminary data.</text>
</comment>
<keyword evidence="3" id="KW-1185">Reference proteome</keyword>
<dbReference type="Proteomes" id="UP001054945">
    <property type="component" value="Unassembled WGS sequence"/>
</dbReference>
<protein>
    <submittedName>
        <fullName evidence="2">Reverse transcriptase domain-containing protein</fullName>
    </submittedName>
</protein>
<dbReference type="GO" id="GO:0003964">
    <property type="term" value="F:RNA-directed DNA polymerase activity"/>
    <property type="evidence" value="ECO:0007669"/>
    <property type="project" value="UniProtKB-KW"/>
</dbReference>
<keyword evidence="2" id="KW-0808">Transferase</keyword>
<dbReference type="AlphaFoldDB" id="A0AAV4MAK2"/>